<keyword evidence="2" id="KW-0472">Membrane</keyword>
<dbReference type="PANTHER" id="PTHR35708:SF3">
    <property type="entry name" value="GB|AAD25831.1"/>
    <property type="match status" value="1"/>
</dbReference>
<evidence type="ECO:0000313" key="3">
    <source>
        <dbReference type="EMBL" id="PKA61061.1"/>
    </source>
</evidence>
<dbReference type="Proteomes" id="UP000236161">
    <property type="component" value="Unassembled WGS sequence"/>
</dbReference>
<keyword evidence="2" id="KW-0812">Transmembrane</keyword>
<feature type="compositionally biased region" description="Polar residues" evidence="1">
    <location>
        <begin position="81"/>
        <end position="98"/>
    </location>
</feature>
<reference evidence="3 4" key="1">
    <citation type="journal article" date="2017" name="Nature">
        <title>The Apostasia genome and the evolution of orchids.</title>
        <authorList>
            <person name="Zhang G.Q."/>
            <person name="Liu K.W."/>
            <person name="Li Z."/>
            <person name="Lohaus R."/>
            <person name="Hsiao Y.Y."/>
            <person name="Niu S.C."/>
            <person name="Wang J.Y."/>
            <person name="Lin Y.C."/>
            <person name="Xu Q."/>
            <person name="Chen L.J."/>
            <person name="Yoshida K."/>
            <person name="Fujiwara S."/>
            <person name="Wang Z.W."/>
            <person name="Zhang Y.Q."/>
            <person name="Mitsuda N."/>
            <person name="Wang M."/>
            <person name="Liu G.H."/>
            <person name="Pecoraro L."/>
            <person name="Huang H.X."/>
            <person name="Xiao X.J."/>
            <person name="Lin M."/>
            <person name="Wu X.Y."/>
            <person name="Wu W.L."/>
            <person name="Chen Y.Y."/>
            <person name="Chang S.B."/>
            <person name="Sakamoto S."/>
            <person name="Ohme-Takagi M."/>
            <person name="Yagi M."/>
            <person name="Zeng S.J."/>
            <person name="Shen C.Y."/>
            <person name="Yeh C.M."/>
            <person name="Luo Y.B."/>
            <person name="Tsai W.C."/>
            <person name="Van de Peer Y."/>
            <person name="Liu Z.J."/>
        </authorList>
    </citation>
    <scope>NUCLEOTIDE SEQUENCE [LARGE SCALE GENOMIC DNA]</scope>
    <source>
        <strain evidence="4">cv. Shenzhen</strain>
        <tissue evidence="3">Stem</tissue>
    </source>
</reference>
<name>A0A2I0AZU5_9ASPA</name>
<dbReference type="OrthoDB" id="784738at2759"/>
<accession>A0A2I0AZU5</accession>
<proteinExistence type="predicted"/>
<evidence type="ECO:0000256" key="2">
    <source>
        <dbReference type="SAM" id="Phobius"/>
    </source>
</evidence>
<feature type="transmembrane region" description="Helical" evidence="2">
    <location>
        <begin position="44"/>
        <end position="61"/>
    </location>
</feature>
<protein>
    <submittedName>
        <fullName evidence="3">Uncharacterized protein</fullName>
    </submittedName>
</protein>
<dbReference type="EMBL" id="KZ451932">
    <property type="protein sequence ID" value="PKA61061.1"/>
    <property type="molecule type" value="Genomic_DNA"/>
</dbReference>
<dbReference type="AlphaFoldDB" id="A0A2I0AZU5"/>
<keyword evidence="4" id="KW-1185">Reference proteome</keyword>
<evidence type="ECO:0000256" key="1">
    <source>
        <dbReference type="SAM" id="MobiDB-lite"/>
    </source>
</evidence>
<gene>
    <name evidence="3" type="ORF">AXF42_Ash005957</name>
</gene>
<keyword evidence="2" id="KW-1133">Transmembrane helix</keyword>
<sequence length="200" mass="21781">MDSSSSYFVKLPSVTASLSLLLLLAFLLLTTCSTKSSLSLSSFTLLVLALSSSLPFIIPKLKSLLSLDSWLTQEVQIKTSESPRNHQNLQLPSASNPLVSGDESSPEKLQDGIEEPISDDESLIEIALPDGHFVVPETISSSLSHEHNCCRDEEGIRGCSPESLRHGLIGLLSEIMEEDNMIEIDISMGSIKCPRLEIRA</sequence>
<evidence type="ECO:0000313" key="4">
    <source>
        <dbReference type="Proteomes" id="UP000236161"/>
    </source>
</evidence>
<dbReference type="PANTHER" id="PTHR35708">
    <property type="entry name" value="GB|AAD25831.1"/>
    <property type="match status" value="1"/>
</dbReference>
<feature type="region of interest" description="Disordered" evidence="1">
    <location>
        <begin position="81"/>
        <end position="112"/>
    </location>
</feature>
<organism evidence="3 4">
    <name type="scientific">Apostasia shenzhenica</name>
    <dbReference type="NCBI Taxonomy" id="1088818"/>
    <lineage>
        <taxon>Eukaryota</taxon>
        <taxon>Viridiplantae</taxon>
        <taxon>Streptophyta</taxon>
        <taxon>Embryophyta</taxon>
        <taxon>Tracheophyta</taxon>
        <taxon>Spermatophyta</taxon>
        <taxon>Magnoliopsida</taxon>
        <taxon>Liliopsida</taxon>
        <taxon>Asparagales</taxon>
        <taxon>Orchidaceae</taxon>
        <taxon>Apostasioideae</taxon>
        <taxon>Apostasia</taxon>
    </lineage>
</organism>